<evidence type="ECO:0000313" key="3">
    <source>
        <dbReference type="Proteomes" id="UP000235965"/>
    </source>
</evidence>
<reference evidence="2 3" key="1">
    <citation type="submission" date="2017-12" db="EMBL/GenBank/DDBJ databases">
        <title>Hemimetabolous genomes reveal molecular basis of termite eusociality.</title>
        <authorList>
            <person name="Harrison M.C."/>
            <person name="Jongepier E."/>
            <person name="Robertson H.M."/>
            <person name="Arning N."/>
            <person name="Bitard-Feildel T."/>
            <person name="Chao H."/>
            <person name="Childers C.P."/>
            <person name="Dinh H."/>
            <person name="Doddapaneni H."/>
            <person name="Dugan S."/>
            <person name="Gowin J."/>
            <person name="Greiner C."/>
            <person name="Han Y."/>
            <person name="Hu H."/>
            <person name="Hughes D.S.T."/>
            <person name="Huylmans A.-K."/>
            <person name="Kemena C."/>
            <person name="Kremer L.P.M."/>
            <person name="Lee S.L."/>
            <person name="Lopez-Ezquerra A."/>
            <person name="Mallet L."/>
            <person name="Monroy-Kuhn J.M."/>
            <person name="Moser A."/>
            <person name="Murali S.C."/>
            <person name="Muzny D.M."/>
            <person name="Otani S."/>
            <person name="Piulachs M.-D."/>
            <person name="Poelchau M."/>
            <person name="Qu J."/>
            <person name="Schaub F."/>
            <person name="Wada-Katsumata A."/>
            <person name="Worley K.C."/>
            <person name="Xie Q."/>
            <person name="Ylla G."/>
            <person name="Poulsen M."/>
            <person name="Gibbs R.A."/>
            <person name="Schal C."/>
            <person name="Richards S."/>
            <person name="Belles X."/>
            <person name="Korb J."/>
            <person name="Bornberg-Bauer E."/>
        </authorList>
    </citation>
    <scope>NUCLEOTIDE SEQUENCE [LARGE SCALE GENOMIC DNA]</scope>
    <source>
        <tissue evidence="2">Whole body</tissue>
    </source>
</reference>
<gene>
    <name evidence="2" type="ORF">B7P43_G00592</name>
</gene>
<keyword evidence="1" id="KW-0472">Membrane</keyword>
<feature type="transmembrane region" description="Helical" evidence="1">
    <location>
        <begin position="28"/>
        <end position="48"/>
    </location>
</feature>
<comment type="caution">
    <text evidence="2">The sequence shown here is derived from an EMBL/GenBank/DDBJ whole genome shotgun (WGS) entry which is preliminary data.</text>
</comment>
<protein>
    <submittedName>
        <fullName evidence="2">Uncharacterized protein</fullName>
    </submittedName>
</protein>
<dbReference type="AlphaFoldDB" id="A0A2J7Q6F0"/>
<proteinExistence type="predicted"/>
<keyword evidence="3" id="KW-1185">Reference proteome</keyword>
<dbReference type="EMBL" id="NEVH01017533">
    <property type="protein sequence ID" value="PNF24152.1"/>
    <property type="molecule type" value="Genomic_DNA"/>
</dbReference>
<keyword evidence="1" id="KW-1133">Transmembrane helix</keyword>
<organism evidence="2 3">
    <name type="scientific">Cryptotermes secundus</name>
    <dbReference type="NCBI Taxonomy" id="105785"/>
    <lineage>
        <taxon>Eukaryota</taxon>
        <taxon>Metazoa</taxon>
        <taxon>Ecdysozoa</taxon>
        <taxon>Arthropoda</taxon>
        <taxon>Hexapoda</taxon>
        <taxon>Insecta</taxon>
        <taxon>Pterygota</taxon>
        <taxon>Neoptera</taxon>
        <taxon>Polyneoptera</taxon>
        <taxon>Dictyoptera</taxon>
        <taxon>Blattodea</taxon>
        <taxon>Blattoidea</taxon>
        <taxon>Termitoidae</taxon>
        <taxon>Kalotermitidae</taxon>
        <taxon>Cryptotermitinae</taxon>
        <taxon>Cryptotermes</taxon>
    </lineage>
</organism>
<keyword evidence="1" id="KW-0812">Transmembrane</keyword>
<evidence type="ECO:0000313" key="2">
    <source>
        <dbReference type="EMBL" id="PNF24152.1"/>
    </source>
</evidence>
<name>A0A2J7Q6F0_9NEOP</name>
<sequence length="60" mass="6926">MKYQQMCTSLSQFLRHGQKCEANGQHRAGRVTSVITMCIYVILLQVYWEKLVAGKENYTA</sequence>
<evidence type="ECO:0000256" key="1">
    <source>
        <dbReference type="SAM" id="Phobius"/>
    </source>
</evidence>
<dbReference type="Proteomes" id="UP000235965">
    <property type="component" value="Unassembled WGS sequence"/>
</dbReference>
<dbReference type="InParanoid" id="A0A2J7Q6F0"/>
<accession>A0A2J7Q6F0</accession>